<keyword evidence="5" id="KW-1185">Reference proteome</keyword>
<gene>
    <name evidence="4" type="ORF">ANE_LOCUS10173</name>
</gene>
<dbReference type="Gene3D" id="1.10.110.10">
    <property type="entry name" value="Plant lipid-transfer and hydrophobic proteins"/>
    <property type="match status" value="1"/>
</dbReference>
<evidence type="ECO:0000256" key="1">
    <source>
        <dbReference type="ARBA" id="ARBA00009748"/>
    </source>
</evidence>
<proteinExistence type="inferred from homology"/>
<comment type="similarity">
    <text evidence="1">Belongs to the plant LTP family.</text>
</comment>
<dbReference type="InterPro" id="IPR036312">
    <property type="entry name" value="Bifun_inhib/LTP/seed_sf"/>
</dbReference>
<keyword evidence="2" id="KW-0732">Signal</keyword>
<feature type="signal peptide" evidence="2">
    <location>
        <begin position="1"/>
        <end position="27"/>
    </location>
</feature>
<evidence type="ECO:0000256" key="2">
    <source>
        <dbReference type="SAM" id="SignalP"/>
    </source>
</evidence>
<feature type="chain" id="PRO_5021747447" description="Bifunctional inhibitor/plant lipid transfer protein/seed storage helical domain-containing protein" evidence="2">
    <location>
        <begin position="28"/>
        <end position="114"/>
    </location>
</feature>
<dbReference type="OrthoDB" id="1024181at2759"/>
<feature type="domain" description="Bifunctional inhibitor/plant lipid transfer protein/seed storage helical" evidence="3">
    <location>
        <begin position="31"/>
        <end position="112"/>
    </location>
</feature>
<evidence type="ECO:0000259" key="3">
    <source>
        <dbReference type="Pfam" id="PF00234"/>
    </source>
</evidence>
<dbReference type="GO" id="GO:0008289">
    <property type="term" value="F:lipid binding"/>
    <property type="evidence" value="ECO:0007669"/>
    <property type="project" value="InterPro"/>
</dbReference>
<protein>
    <recommendedName>
        <fullName evidence="3">Bifunctional inhibitor/plant lipid transfer protein/seed storage helical domain-containing protein</fullName>
    </recommendedName>
</protein>
<reference evidence="4" key="1">
    <citation type="submission" date="2019-07" db="EMBL/GenBank/DDBJ databases">
        <authorList>
            <person name="Dittberner H."/>
        </authorList>
    </citation>
    <scope>NUCLEOTIDE SEQUENCE [LARGE SCALE GENOMIC DNA]</scope>
</reference>
<dbReference type="InterPro" id="IPR016140">
    <property type="entry name" value="Bifunc_inhib/LTP/seed_store"/>
</dbReference>
<dbReference type="GO" id="GO:0006869">
    <property type="term" value="P:lipid transport"/>
    <property type="evidence" value="ECO:0007669"/>
    <property type="project" value="InterPro"/>
</dbReference>
<dbReference type="EMBL" id="CABITT030000003">
    <property type="protein sequence ID" value="VVA99728.1"/>
    <property type="molecule type" value="Genomic_DNA"/>
</dbReference>
<accession>A0A565BDP6</accession>
<evidence type="ECO:0000313" key="4">
    <source>
        <dbReference type="EMBL" id="VVA99728.1"/>
    </source>
</evidence>
<comment type="caution">
    <text evidence="4">The sequence shown here is derived from an EMBL/GenBank/DDBJ whole genome shotgun (WGS) entry which is preliminary data.</text>
</comment>
<evidence type="ECO:0000313" key="5">
    <source>
        <dbReference type="Proteomes" id="UP000489600"/>
    </source>
</evidence>
<dbReference type="Pfam" id="PF00234">
    <property type="entry name" value="Tryp_alpha_amyl"/>
    <property type="match status" value="1"/>
</dbReference>
<dbReference type="PRINTS" id="PR00382">
    <property type="entry name" value="LIPIDTRNSFER"/>
</dbReference>
<dbReference type="CDD" id="cd01960">
    <property type="entry name" value="nsLTP1"/>
    <property type="match status" value="1"/>
</dbReference>
<dbReference type="Proteomes" id="UP000489600">
    <property type="component" value="Unassembled WGS sequence"/>
</dbReference>
<name>A0A565BDP6_9BRAS</name>
<dbReference type="AlphaFoldDB" id="A0A565BDP6"/>
<sequence length="114" mass="12470">MSKSIFIACVVAITILTSTLNVKTVHSLMPCQEALTVFKPCLAYLHASPGVKPTPECCKGLDNINRGAKTYDDRRDMWNCLSSAAPDPNKLVTLPQLCGVTYSHLIGPKFDCNR</sequence>
<dbReference type="PANTHER" id="PTHR33076">
    <property type="entry name" value="NON-SPECIFIC LIPID-TRANSFER PROTEIN 2-RELATED"/>
    <property type="match status" value="1"/>
</dbReference>
<organism evidence="4 5">
    <name type="scientific">Arabis nemorensis</name>
    <dbReference type="NCBI Taxonomy" id="586526"/>
    <lineage>
        <taxon>Eukaryota</taxon>
        <taxon>Viridiplantae</taxon>
        <taxon>Streptophyta</taxon>
        <taxon>Embryophyta</taxon>
        <taxon>Tracheophyta</taxon>
        <taxon>Spermatophyta</taxon>
        <taxon>Magnoliopsida</taxon>
        <taxon>eudicotyledons</taxon>
        <taxon>Gunneridae</taxon>
        <taxon>Pentapetalae</taxon>
        <taxon>rosids</taxon>
        <taxon>malvids</taxon>
        <taxon>Brassicales</taxon>
        <taxon>Brassicaceae</taxon>
        <taxon>Arabideae</taxon>
        <taxon>Arabis</taxon>
    </lineage>
</organism>
<dbReference type="InterPro" id="IPR000528">
    <property type="entry name" value="Plant_nsLTP"/>
</dbReference>
<dbReference type="SUPFAM" id="SSF47699">
    <property type="entry name" value="Bifunctional inhibitor/lipid-transfer protein/seed storage 2S albumin"/>
    <property type="match status" value="1"/>
</dbReference>